<protein>
    <submittedName>
        <fullName evidence="1">Uncharacterized protein</fullName>
    </submittedName>
</protein>
<proteinExistence type="predicted"/>
<dbReference type="AlphaFoldDB" id="A0A0F9LC98"/>
<sequence length="90" mass="10341">MTKKKKGYTVSLGELIDRLAITNIKMWHLDERISKLNKSGKKEDKIEAGKLAGLTRDANRERADLREEINLRLEGRSRGSNKIEYTNLGR</sequence>
<gene>
    <name evidence="1" type="ORF">LCGC14_1217480</name>
</gene>
<evidence type="ECO:0000313" key="1">
    <source>
        <dbReference type="EMBL" id="KKM92519.1"/>
    </source>
</evidence>
<name>A0A0F9LC98_9ZZZZ</name>
<reference evidence="1" key="1">
    <citation type="journal article" date="2015" name="Nature">
        <title>Complex archaea that bridge the gap between prokaryotes and eukaryotes.</title>
        <authorList>
            <person name="Spang A."/>
            <person name="Saw J.H."/>
            <person name="Jorgensen S.L."/>
            <person name="Zaremba-Niedzwiedzka K."/>
            <person name="Martijn J."/>
            <person name="Lind A.E."/>
            <person name="van Eijk R."/>
            <person name="Schleper C."/>
            <person name="Guy L."/>
            <person name="Ettema T.J."/>
        </authorList>
    </citation>
    <scope>NUCLEOTIDE SEQUENCE</scope>
</reference>
<accession>A0A0F9LC98</accession>
<dbReference type="EMBL" id="LAZR01006381">
    <property type="protein sequence ID" value="KKM92519.1"/>
    <property type="molecule type" value="Genomic_DNA"/>
</dbReference>
<organism evidence="1">
    <name type="scientific">marine sediment metagenome</name>
    <dbReference type="NCBI Taxonomy" id="412755"/>
    <lineage>
        <taxon>unclassified sequences</taxon>
        <taxon>metagenomes</taxon>
        <taxon>ecological metagenomes</taxon>
    </lineage>
</organism>
<comment type="caution">
    <text evidence="1">The sequence shown here is derived from an EMBL/GenBank/DDBJ whole genome shotgun (WGS) entry which is preliminary data.</text>
</comment>